<evidence type="ECO:0000256" key="1">
    <source>
        <dbReference type="SAM" id="MobiDB-lite"/>
    </source>
</evidence>
<organism evidence="2 3">
    <name type="scientific">Polarella glacialis</name>
    <name type="common">Dinoflagellate</name>
    <dbReference type="NCBI Taxonomy" id="89957"/>
    <lineage>
        <taxon>Eukaryota</taxon>
        <taxon>Sar</taxon>
        <taxon>Alveolata</taxon>
        <taxon>Dinophyceae</taxon>
        <taxon>Suessiales</taxon>
        <taxon>Suessiaceae</taxon>
        <taxon>Polarella</taxon>
    </lineage>
</organism>
<accession>A0A813H6C7</accession>
<gene>
    <name evidence="2" type="ORF">PGLA1383_LOCUS49105</name>
</gene>
<dbReference type="EMBL" id="CAJNNV010030661">
    <property type="protein sequence ID" value="CAE8633192.1"/>
    <property type="molecule type" value="Genomic_DNA"/>
</dbReference>
<evidence type="ECO:0000313" key="3">
    <source>
        <dbReference type="Proteomes" id="UP000654075"/>
    </source>
</evidence>
<feature type="compositionally biased region" description="Low complexity" evidence="1">
    <location>
        <begin position="700"/>
        <end position="747"/>
    </location>
</feature>
<sequence>MPPGSFLKSGAGVKGVLPSWAHELLHDSLSTHGCFSIGDADVTDEGYTIRYASPGFCGLFECEPSDCCGKRCCNFVGYNCMAGDAITVAKTLGMDVQEAKTRVQFALEHFVQQGKMCRGTWDKPSSGVGYALVLASNRSGEPFVCEIVLSSRTELRTNWGYTVILHRDATIEVPVRKLLEAACPGGGYDQVVQQQKSRFLRRFTSIGIDSRSAVLCFSQTALDVWTGSVIAKARVTAGNAQSSLPAWSYLFQQDQLSTKHAFILGDSGVTYEGATIRYASRGCCELFELDATDLGIIRCQNLVGYQCVSRHVGALAAQVGMDLQQVKERLQFVHDSLIQEVSLSLGSWDKPSSHLGCTLGLCYKAKAGTFFVCELVMLCRTEPHTSWPYFACFHRDVTHEVPVKRLLEAAHPTGGFEQLVREHRSSKPAVFESWDIATNCDGGVFHYLDEKAFDVWTGMVKDALWTPGLDAHPTKSRSLDPDPDRLPDWAYTVIQGGLSDQQSFTICDNGISAEGLTILYVSSGFRDLFECNASEFLGTRSCYQCIDTQVVMAAHTLGMSVQELQERIQFMHKYFVQQSAEQVGFALLLACSRSGTLFVCAVTLMSRTEQATAWRYSTLLQADVTNEVGIQRLIEAACPKGGFDQLVQECRSAMLQRLESSGIRLRDAAPPSQRKALERWTAQLMDVVRKDRGRAEQQQKQKQQQQQQQQHQRQQPTTPTTTTTATTAAEGPGAPAPSCASSGSRSF</sequence>
<proteinExistence type="predicted"/>
<reference evidence="2" key="1">
    <citation type="submission" date="2021-02" db="EMBL/GenBank/DDBJ databases">
        <authorList>
            <person name="Dougan E. K."/>
            <person name="Rhodes N."/>
            <person name="Thang M."/>
            <person name="Chan C."/>
        </authorList>
    </citation>
    <scope>NUCLEOTIDE SEQUENCE</scope>
</reference>
<comment type="caution">
    <text evidence="2">The sequence shown here is derived from an EMBL/GenBank/DDBJ whole genome shotgun (WGS) entry which is preliminary data.</text>
</comment>
<keyword evidence="3" id="KW-1185">Reference proteome</keyword>
<evidence type="ECO:0000313" key="2">
    <source>
        <dbReference type="EMBL" id="CAE8633192.1"/>
    </source>
</evidence>
<name>A0A813H6C7_POLGL</name>
<dbReference type="AlphaFoldDB" id="A0A813H6C7"/>
<protein>
    <submittedName>
        <fullName evidence="2">Uncharacterized protein</fullName>
    </submittedName>
</protein>
<dbReference type="Proteomes" id="UP000654075">
    <property type="component" value="Unassembled WGS sequence"/>
</dbReference>
<feature type="region of interest" description="Disordered" evidence="1">
    <location>
        <begin position="691"/>
        <end position="747"/>
    </location>
</feature>